<reference evidence="14" key="1">
    <citation type="submission" date="2015-08" db="EMBL/GenBank/DDBJ databases">
        <authorList>
            <person name="Babu N.S."/>
            <person name="Beckwith C.J."/>
            <person name="Beseler K.G."/>
            <person name="Brison A."/>
            <person name="Carone J.V."/>
            <person name="Caskin T.P."/>
            <person name="Diamond M."/>
            <person name="Durham M.E."/>
            <person name="Foxe J.M."/>
            <person name="Go M."/>
            <person name="Henderson B.A."/>
            <person name="Jones I.B."/>
            <person name="McGettigan J.A."/>
            <person name="Micheletti S.J."/>
            <person name="Nasrallah M.E."/>
            <person name="Ortiz D."/>
            <person name="Piller C.R."/>
            <person name="Privatt S.R."/>
            <person name="Schneider S.L."/>
            <person name="Sharp S."/>
            <person name="Smith T.C."/>
            <person name="Stanton J.D."/>
            <person name="Ullery H.E."/>
            <person name="Wilson R.J."/>
            <person name="Serrano M.G."/>
            <person name="Buck G."/>
            <person name="Lee V."/>
            <person name="Wang Y."/>
            <person name="Carvalho R."/>
            <person name="Voegtly L."/>
            <person name="Shi R."/>
            <person name="Duckworth R."/>
            <person name="Johnson A."/>
            <person name="Loviza R."/>
            <person name="Walstead R."/>
            <person name="Shah Z."/>
            <person name="Kiflezghi M."/>
            <person name="Wade K."/>
            <person name="Ball S.L."/>
            <person name="Bradley K.W."/>
            <person name="Asai D.J."/>
            <person name="Bowman C.A."/>
            <person name="Russell D.A."/>
            <person name="Pope W.H."/>
            <person name="Jacobs-Sera D."/>
            <person name="Hendrix R.W."/>
            <person name="Hatfull G.F."/>
        </authorList>
    </citation>
    <scope>NUCLEOTIDE SEQUENCE</scope>
</reference>
<keyword evidence="9" id="KW-0687">Ribonucleoprotein</keyword>
<dbReference type="Pfam" id="PF02978">
    <property type="entry name" value="SRP_SPB"/>
    <property type="match status" value="1"/>
</dbReference>
<evidence type="ECO:0000256" key="1">
    <source>
        <dbReference type="ARBA" id="ARBA00004496"/>
    </source>
</evidence>
<dbReference type="GO" id="GO:0003924">
    <property type="term" value="F:GTPase activity"/>
    <property type="evidence" value="ECO:0007669"/>
    <property type="project" value="InterPro"/>
</dbReference>
<name>A0A1D1ZRC5_AUXPR</name>
<evidence type="ECO:0000256" key="8">
    <source>
        <dbReference type="ARBA" id="ARBA00023135"/>
    </source>
</evidence>
<dbReference type="EMBL" id="GDKF01009221">
    <property type="protein sequence ID" value="JAT69401.1"/>
    <property type="molecule type" value="Transcribed_RNA"/>
</dbReference>
<protein>
    <recommendedName>
        <fullName evidence="10">signal-recognition-particle GTPase</fullName>
        <ecNumber evidence="10">3.6.5.4</ecNumber>
    </recommendedName>
</protein>
<dbReference type="CDD" id="cd18539">
    <property type="entry name" value="SRP_G"/>
    <property type="match status" value="1"/>
</dbReference>
<keyword evidence="3" id="KW-0963">Cytoplasm</keyword>
<dbReference type="InterPro" id="IPR004125">
    <property type="entry name" value="Signal_recog_particle_SRP54_M"/>
</dbReference>
<organism evidence="14">
    <name type="scientific">Auxenochlorella protothecoides</name>
    <name type="common">Green microalga</name>
    <name type="synonym">Chlorella protothecoides</name>
    <dbReference type="NCBI Taxonomy" id="3075"/>
    <lineage>
        <taxon>Eukaryota</taxon>
        <taxon>Viridiplantae</taxon>
        <taxon>Chlorophyta</taxon>
        <taxon>core chlorophytes</taxon>
        <taxon>Trebouxiophyceae</taxon>
        <taxon>Chlorellales</taxon>
        <taxon>Chlorellaceae</taxon>
        <taxon>Auxenochlorella</taxon>
    </lineage>
</organism>
<sequence>MRPVNMCTRPARMTTVGAVKVASCSRLRQAFPAFQLSRPRSNSSGPLYHRRSQLVTRAAMFDTLSQSLNKAWGMVQKDARLTPENMKAPLREIRRALLEADVPLMVVRPFIARVEGRALGAAVTKGVSPQQQLVKIVYDELVILMGGKQVSLNVPEGGEPQVILMAGLQGTGKTTTAAKLAAFLKNKGGRVMLVATDVYRPAAIEQLVVLGGQVGVPVFERGLNVPPADIAREGVALAKEEGMDTVIIDTAGRLQIDATLMQELQEISSAVRPTDTLLVVDAMTGQEAAGLVKTFNTTVPLTGAIVTKLDGDARGGAALAVKEVSGCPIKFVGMGEKTDALELFYPDRMASRILGMGDVLTLVEKAESMVKEEEAAALTKKMLTAKFDLNDFLKQYKMISGMGNLTSVLKMLPGMSGVSDKQLQAVEAQYKVYESMIQSMTRQERANPDLLAKMPSRRRRVARGSGREEAQVAELIAVYTSMRAQMQTMTRMMALSGGASGLGGMPSMSDEEMMAAALGSAGPRQVPPGKVRRKKRRDIAPRQEAEAVASV</sequence>
<dbReference type="AlphaFoldDB" id="A0A1D1ZRC5"/>
<evidence type="ECO:0000313" key="14">
    <source>
        <dbReference type="EMBL" id="JAT69401.1"/>
    </source>
</evidence>
<evidence type="ECO:0000256" key="3">
    <source>
        <dbReference type="ARBA" id="ARBA00022490"/>
    </source>
</evidence>
<dbReference type="HAMAP" id="MF_00306">
    <property type="entry name" value="SRP54"/>
    <property type="match status" value="1"/>
</dbReference>
<dbReference type="Gene3D" id="3.40.50.300">
    <property type="entry name" value="P-loop containing nucleotide triphosphate hydrolases"/>
    <property type="match status" value="1"/>
</dbReference>
<evidence type="ECO:0000256" key="7">
    <source>
        <dbReference type="ARBA" id="ARBA00023134"/>
    </source>
</evidence>
<accession>A0A1D1ZRC5</accession>
<dbReference type="SUPFAM" id="SSF47364">
    <property type="entry name" value="Domain of the SRP/SRP receptor G-proteins"/>
    <property type="match status" value="1"/>
</dbReference>
<dbReference type="InterPro" id="IPR004780">
    <property type="entry name" value="SRP"/>
</dbReference>
<dbReference type="SMART" id="SM00962">
    <property type="entry name" value="SRP54"/>
    <property type="match status" value="1"/>
</dbReference>
<keyword evidence="4" id="KW-0547">Nucleotide-binding</keyword>
<dbReference type="SUPFAM" id="SSF52540">
    <property type="entry name" value="P-loop containing nucleoside triphosphate hydrolases"/>
    <property type="match status" value="1"/>
</dbReference>
<evidence type="ECO:0000256" key="9">
    <source>
        <dbReference type="ARBA" id="ARBA00023274"/>
    </source>
</evidence>
<dbReference type="InterPro" id="IPR022941">
    <property type="entry name" value="SRP54"/>
</dbReference>
<keyword evidence="7" id="KW-0342">GTP-binding</keyword>
<dbReference type="InterPro" id="IPR003593">
    <property type="entry name" value="AAA+_ATPase"/>
</dbReference>
<dbReference type="InterPro" id="IPR013822">
    <property type="entry name" value="Signal_recog_particl_SRP54_hlx"/>
</dbReference>
<comment type="similarity">
    <text evidence="2">Belongs to the GTP-binding SRP family. SRP54 subfamily.</text>
</comment>
<dbReference type="FunFam" id="3.40.50.300:FF:000022">
    <property type="entry name" value="Signal recognition particle 54 kDa subunit"/>
    <property type="match status" value="1"/>
</dbReference>
<evidence type="ECO:0000259" key="13">
    <source>
        <dbReference type="PROSITE" id="PS00300"/>
    </source>
</evidence>
<proteinExistence type="inferred from homology"/>
<evidence type="ECO:0000256" key="12">
    <source>
        <dbReference type="SAM" id="MobiDB-lite"/>
    </source>
</evidence>
<dbReference type="SMART" id="SM00382">
    <property type="entry name" value="AAA"/>
    <property type="match status" value="1"/>
</dbReference>
<feature type="region of interest" description="Disordered" evidence="12">
    <location>
        <begin position="518"/>
        <end position="551"/>
    </location>
</feature>
<comment type="catalytic activity">
    <reaction evidence="11">
        <text>GTP + H2O = GDP + phosphate + H(+)</text>
        <dbReference type="Rhea" id="RHEA:19669"/>
        <dbReference type="ChEBI" id="CHEBI:15377"/>
        <dbReference type="ChEBI" id="CHEBI:15378"/>
        <dbReference type="ChEBI" id="CHEBI:37565"/>
        <dbReference type="ChEBI" id="CHEBI:43474"/>
        <dbReference type="ChEBI" id="CHEBI:58189"/>
        <dbReference type="EC" id="3.6.5.4"/>
    </reaction>
    <physiologicalReaction direction="left-to-right" evidence="11">
        <dbReference type="Rhea" id="RHEA:19670"/>
    </physiologicalReaction>
</comment>
<dbReference type="EC" id="3.6.5.4" evidence="10"/>
<keyword evidence="8" id="KW-0733">Signal recognition particle</keyword>
<evidence type="ECO:0000256" key="11">
    <source>
        <dbReference type="ARBA" id="ARBA00048157"/>
    </source>
</evidence>
<dbReference type="GO" id="GO:0006614">
    <property type="term" value="P:SRP-dependent cotranslational protein targeting to membrane"/>
    <property type="evidence" value="ECO:0007669"/>
    <property type="project" value="InterPro"/>
</dbReference>
<dbReference type="PANTHER" id="PTHR11564">
    <property type="entry name" value="SIGNAL RECOGNITION PARTICLE 54K PROTEIN SRP54"/>
    <property type="match status" value="1"/>
</dbReference>
<dbReference type="GO" id="GO:0005786">
    <property type="term" value="C:signal recognition particle, endoplasmic reticulum targeting"/>
    <property type="evidence" value="ECO:0007669"/>
    <property type="project" value="UniProtKB-KW"/>
</dbReference>
<dbReference type="InterPro" id="IPR036891">
    <property type="entry name" value="Signal_recog_part_SRP54_M_sf"/>
</dbReference>
<dbReference type="Gene3D" id="1.10.260.30">
    <property type="entry name" value="Signal recognition particle, SRP54 subunit, M-domain"/>
    <property type="match status" value="1"/>
</dbReference>
<dbReference type="GO" id="GO:0008312">
    <property type="term" value="F:7S RNA binding"/>
    <property type="evidence" value="ECO:0007669"/>
    <property type="project" value="InterPro"/>
</dbReference>
<dbReference type="Gene3D" id="1.20.120.140">
    <property type="entry name" value="Signal recognition particle SRP54, nucleotide-binding domain"/>
    <property type="match status" value="1"/>
</dbReference>
<dbReference type="InterPro" id="IPR000897">
    <property type="entry name" value="SRP54_GTPase_dom"/>
</dbReference>
<evidence type="ECO:0000256" key="5">
    <source>
        <dbReference type="ARBA" id="ARBA00022801"/>
    </source>
</evidence>
<evidence type="ECO:0000256" key="4">
    <source>
        <dbReference type="ARBA" id="ARBA00022741"/>
    </source>
</evidence>
<dbReference type="InterPro" id="IPR042101">
    <property type="entry name" value="SRP54_N_sf"/>
</dbReference>
<comment type="subcellular location">
    <subcellularLocation>
        <location evidence="1">Cytoplasm</location>
    </subcellularLocation>
</comment>
<dbReference type="InterPro" id="IPR036225">
    <property type="entry name" value="SRP/SRP_N"/>
</dbReference>
<gene>
    <name evidence="14" type="ORF">g.39557</name>
</gene>
<dbReference type="InterPro" id="IPR027417">
    <property type="entry name" value="P-loop_NTPase"/>
</dbReference>
<dbReference type="GO" id="GO:0005525">
    <property type="term" value="F:GTP binding"/>
    <property type="evidence" value="ECO:0007669"/>
    <property type="project" value="UniProtKB-KW"/>
</dbReference>
<dbReference type="PANTHER" id="PTHR11564:SF5">
    <property type="entry name" value="SIGNAL RECOGNITION PARTICLE SUBUNIT SRP54"/>
    <property type="match status" value="1"/>
</dbReference>
<evidence type="ECO:0000256" key="10">
    <source>
        <dbReference type="ARBA" id="ARBA00035672"/>
    </source>
</evidence>
<evidence type="ECO:0000256" key="6">
    <source>
        <dbReference type="ARBA" id="ARBA00022884"/>
    </source>
</evidence>
<dbReference type="NCBIfam" id="TIGR00959">
    <property type="entry name" value="ffh"/>
    <property type="match status" value="1"/>
</dbReference>
<dbReference type="Pfam" id="PF02881">
    <property type="entry name" value="SRP54_N"/>
    <property type="match status" value="1"/>
</dbReference>
<evidence type="ECO:0000256" key="2">
    <source>
        <dbReference type="ARBA" id="ARBA00005450"/>
    </source>
</evidence>
<dbReference type="Pfam" id="PF00448">
    <property type="entry name" value="SRP54"/>
    <property type="match status" value="1"/>
</dbReference>
<keyword evidence="6" id="KW-0694">RNA-binding</keyword>
<dbReference type="SMART" id="SM00963">
    <property type="entry name" value="SRP54_N"/>
    <property type="match status" value="1"/>
</dbReference>
<keyword evidence="5" id="KW-0378">Hydrolase</keyword>
<feature type="domain" description="SRP54-type proteins GTP-binding" evidence="13">
    <location>
        <begin position="328"/>
        <end position="341"/>
    </location>
</feature>
<dbReference type="PROSITE" id="PS00300">
    <property type="entry name" value="SRP54"/>
    <property type="match status" value="1"/>
</dbReference>
<dbReference type="SUPFAM" id="SSF47446">
    <property type="entry name" value="Signal peptide-binding domain"/>
    <property type="match status" value="1"/>
</dbReference>